<dbReference type="AlphaFoldDB" id="A0AAD9U775"/>
<evidence type="ECO:0000313" key="7">
    <source>
        <dbReference type="EMBL" id="KAK2648717.1"/>
    </source>
</evidence>
<comment type="caution">
    <text evidence="7">The sequence shown here is derived from an EMBL/GenBank/DDBJ whole genome shotgun (WGS) entry which is preliminary data.</text>
</comment>
<keyword evidence="5" id="KW-0539">Nucleus</keyword>
<gene>
    <name evidence="7" type="ORF">Ddye_016206</name>
</gene>
<feature type="compositionally biased region" description="Polar residues" evidence="6">
    <location>
        <begin position="106"/>
        <end position="115"/>
    </location>
</feature>
<dbReference type="InterPro" id="IPR037796">
    <property type="entry name" value="TAF6"/>
</dbReference>
<dbReference type="GO" id="GO:0046695">
    <property type="term" value="C:SLIK (SAGA-like) complex"/>
    <property type="evidence" value="ECO:0007669"/>
    <property type="project" value="InterPro"/>
</dbReference>
<dbReference type="PANTHER" id="PTHR10221">
    <property type="entry name" value="TRANSCRIPTION INITIATION FACTOR TFIID SUBUNIT 6"/>
    <property type="match status" value="1"/>
</dbReference>
<evidence type="ECO:0000256" key="3">
    <source>
        <dbReference type="ARBA" id="ARBA00023015"/>
    </source>
</evidence>
<dbReference type="Proteomes" id="UP001280121">
    <property type="component" value="Unassembled WGS sequence"/>
</dbReference>
<comment type="similarity">
    <text evidence="2">Belongs to the TAF6 family.</text>
</comment>
<evidence type="ECO:0000256" key="4">
    <source>
        <dbReference type="ARBA" id="ARBA00023163"/>
    </source>
</evidence>
<name>A0AAD9U775_9ROSI</name>
<keyword evidence="8" id="KW-1185">Reference proteome</keyword>
<evidence type="ECO:0000256" key="6">
    <source>
        <dbReference type="SAM" id="MobiDB-lite"/>
    </source>
</evidence>
<dbReference type="PANTHER" id="PTHR10221:SF13">
    <property type="entry name" value="TRANSCRIPTION INITIATION FACTOR TFIID SUBUNIT 6"/>
    <property type="match status" value="1"/>
</dbReference>
<keyword evidence="4" id="KW-0804">Transcription</keyword>
<dbReference type="GO" id="GO:0003713">
    <property type="term" value="F:transcription coactivator activity"/>
    <property type="evidence" value="ECO:0007669"/>
    <property type="project" value="TreeGrafter"/>
</dbReference>
<evidence type="ECO:0000256" key="2">
    <source>
        <dbReference type="ARBA" id="ARBA00007688"/>
    </source>
</evidence>
<organism evidence="7 8">
    <name type="scientific">Dipteronia dyeriana</name>
    <dbReference type="NCBI Taxonomy" id="168575"/>
    <lineage>
        <taxon>Eukaryota</taxon>
        <taxon>Viridiplantae</taxon>
        <taxon>Streptophyta</taxon>
        <taxon>Embryophyta</taxon>
        <taxon>Tracheophyta</taxon>
        <taxon>Spermatophyta</taxon>
        <taxon>Magnoliopsida</taxon>
        <taxon>eudicotyledons</taxon>
        <taxon>Gunneridae</taxon>
        <taxon>Pentapetalae</taxon>
        <taxon>rosids</taxon>
        <taxon>malvids</taxon>
        <taxon>Sapindales</taxon>
        <taxon>Sapindaceae</taxon>
        <taxon>Hippocastanoideae</taxon>
        <taxon>Acereae</taxon>
        <taxon>Dipteronia</taxon>
    </lineage>
</organism>
<protein>
    <submittedName>
        <fullName evidence="7">Uncharacterized protein</fullName>
    </submittedName>
</protein>
<dbReference type="EMBL" id="JANJYI010000005">
    <property type="protein sequence ID" value="KAK2648717.1"/>
    <property type="molecule type" value="Genomic_DNA"/>
</dbReference>
<keyword evidence="3" id="KW-0805">Transcription regulation</keyword>
<evidence type="ECO:0000256" key="5">
    <source>
        <dbReference type="ARBA" id="ARBA00023242"/>
    </source>
</evidence>
<feature type="region of interest" description="Disordered" evidence="6">
    <location>
        <begin position="63"/>
        <end position="115"/>
    </location>
</feature>
<evidence type="ECO:0000256" key="1">
    <source>
        <dbReference type="ARBA" id="ARBA00004123"/>
    </source>
</evidence>
<proteinExistence type="inferred from homology"/>
<accession>A0AAD9U775</accession>
<dbReference type="GO" id="GO:0051123">
    <property type="term" value="P:RNA polymerase II preinitiation complex assembly"/>
    <property type="evidence" value="ECO:0007669"/>
    <property type="project" value="TreeGrafter"/>
</dbReference>
<feature type="compositionally biased region" description="Basic and acidic residues" evidence="6">
    <location>
        <begin position="78"/>
        <end position="89"/>
    </location>
</feature>
<comment type="subcellular location">
    <subcellularLocation>
        <location evidence="1">Nucleus</location>
    </subcellularLocation>
</comment>
<feature type="region of interest" description="Disordered" evidence="6">
    <location>
        <begin position="129"/>
        <end position="157"/>
    </location>
</feature>
<evidence type="ECO:0000313" key="8">
    <source>
        <dbReference type="Proteomes" id="UP001280121"/>
    </source>
</evidence>
<reference evidence="7" key="1">
    <citation type="journal article" date="2023" name="Plant J.">
        <title>Genome sequences and population genomics provide insights into the demographic history, inbreeding, and mutation load of two 'living fossil' tree species of Dipteronia.</title>
        <authorList>
            <person name="Feng Y."/>
            <person name="Comes H.P."/>
            <person name="Chen J."/>
            <person name="Zhu S."/>
            <person name="Lu R."/>
            <person name="Zhang X."/>
            <person name="Li P."/>
            <person name="Qiu J."/>
            <person name="Olsen K.M."/>
            <person name="Qiu Y."/>
        </authorList>
    </citation>
    <scope>NUCLEOTIDE SEQUENCE</scope>
    <source>
        <strain evidence="7">KIB01</strain>
    </source>
</reference>
<dbReference type="GO" id="GO:0000124">
    <property type="term" value="C:SAGA complex"/>
    <property type="evidence" value="ECO:0007669"/>
    <property type="project" value="InterPro"/>
</dbReference>
<sequence length="202" mass="22171">MMIVTQAISTNKTESVRLLVLPNIESYLQLLEPEMLLEKQKNEEVNAVMIASKSFHHCHFRQHGLSGRPMQKSLPQCQDKRKESMDHSDQQPPNKRIATDGPIGVVSTSSSPSLMQEDTAALVPVDDDVATSQSPGHIPHNGGSGSKRVRDKGDSRASKMAAILPQVWKDDLNSGQVLVSLFNLFGEGILSFIPAPEMSLFL</sequence>
<dbReference type="GO" id="GO:0016251">
    <property type="term" value="F:RNA polymerase II general transcription initiation factor activity"/>
    <property type="evidence" value="ECO:0007669"/>
    <property type="project" value="InterPro"/>
</dbReference>
<dbReference type="GO" id="GO:0005669">
    <property type="term" value="C:transcription factor TFIID complex"/>
    <property type="evidence" value="ECO:0007669"/>
    <property type="project" value="InterPro"/>
</dbReference>